<dbReference type="AlphaFoldDB" id="A0A1D6MP96"/>
<proteinExistence type="predicted"/>
<name>A0A1D6MP96_MAIZE</name>
<protein>
    <submittedName>
        <fullName evidence="1">Enolase-phosphatase E1</fullName>
    </submittedName>
</protein>
<accession>A0A1D6MP96</accession>
<sequence>MVTQMFQNQPLSFPKTYTSLAKCFAPPRIHRRICSLIIAIVCVTVFSLCSKIREFLSHQIVQDTRMMRVRNPFTLLTADVARFDHHWCTESTGCQEEWWISVIAAQILKSAQICLVKQHSAKRCSPDSGHEAHRTQRGL</sequence>
<dbReference type="EMBL" id="CM007649">
    <property type="protein sequence ID" value="ONM30870.1"/>
    <property type="molecule type" value="Genomic_DNA"/>
</dbReference>
<reference evidence="1" key="1">
    <citation type="submission" date="2015-12" db="EMBL/GenBank/DDBJ databases">
        <title>Update maize B73 reference genome by single molecule sequencing technologies.</title>
        <authorList>
            <consortium name="Maize Genome Sequencing Project"/>
            <person name="Ware D."/>
        </authorList>
    </citation>
    <scope>NUCLEOTIDE SEQUENCE [LARGE SCALE GENOMIC DNA]</scope>
    <source>
        <tissue evidence="1">Seedling</tissue>
    </source>
</reference>
<gene>
    <name evidence="1" type="ORF">ZEAMMB73_Zm00001d040220</name>
</gene>
<organism evidence="1">
    <name type="scientific">Zea mays</name>
    <name type="common">Maize</name>
    <dbReference type="NCBI Taxonomy" id="4577"/>
    <lineage>
        <taxon>Eukaryota</taxon>
        <taxon>Viridiplantae</taxon>
        <taxon>Streptophyta</taxon>
        <taxon>Embryophyta</taxon>
        <taxon>Tracheophyta</taxon>
        <taxon>Spermatophyta</taxon>
        <taxon>Magnoliopsida</taxon>
        <taxon>Liliopsida</taxon>
        <taxon>Poales</taxon>
        <taxon>Poaceae</taxon>
        <taxon>PACMAD clade</taxon>
        <taxon>Panicoideae</taxon>
        <taxon>Andropogonodae</taxon>
        <taxon>Andropogoneae</taxon>
        <taxon>Tripsacinae</taxon>
        <taxon>Zea</taxon>
    </lineage>
</organism>
<evidence type="ECO:0000313" key="1">
    <source>
        <dbReference type="EMBL" id="ONM30870.1"/>
    </source>
</evidence>